<keyword evidence="1" id="KW-0472">Membrane</keyword>
<dbReference type="VEuPathDB" id="VectorBase:GAUT003476"/>
<dbReference type="Proteomes" id="UP000078200">
    <property type="component" value="Unassembled WGS sequence"/>
</dbReference>
<feature type="transmembrane region" description="Helical" evidence="1">
    <location>
        <begin position="64"/>
        <end position="87"/>
    </location>
</feature>
<sequence length="130" mass="15118">MQCEVISSSTRNSSSEKEALTLFPSRFPSYLNRPSLPLKRYLFTLQHSTRLRRFETEMDGKTKFLFIIPLRYLSGSFAADIVFTFYLRVLLLHSFLLGINITEQDFIYGINVNPFPRVVCEKQLNGINNK</sequence>
<keyword evidence="3" id="KW-1185">Reference proteome</keyword>
<name>A0A1A9UFT2_GLOAU</name>
<evidence type="ECO:0000313" key="3">
    <source>
        <dbReference type="Proteomes" id="UP000078200"/>
    </source>
</evidence>
<evidence type="ECO:0000313" key="2">
    <source>
        <dbReference type="EnsemblMetazoa" id="GAUT003476-PA"/>
    </source>
</evidence>
<protein>
    <submittedName>
        <fullName evidence="2">Uncharacterized protein</fullName>
    </submittedName>
</protein>
<dbReference type="EnsemblMetazoa" id="GAUT003476-RA">
    <property type="protein sequence ID" value="GAUT003476-PA"/>
    <property type="gene ID" value="GAUT003476"/>
</dbReference>
<accession>A0A1A9UFT2</accession>
<evidence type="ECO:0000256" key="1">
    <source>
        <dbReference type="SAM" id="Phobius"/>
    </source>
</evidence>
<keyword evidence="1" id="KW-1133">Transmembrane helix</keyword>
<keyword evidence="1" id="KW-0812">Transmembrane</keyword>
<dbReference type="AlphaFoldDB" id="A0A1A9UFT2"/>
<reference evidence="2" key="1">
    <citation type="submission" date="2020-05" db="UniProtKB">
        <authorList>
            <consortium name="EnsemblMetazoa"/>
        </authorList>
    </citation>
    <scope>IDENTIFICATION</scope>
    <source>
        <strain evidence="2">TTRI</strain>
    </source>
</reference>
<proteinExistence type="predicted"/>
<organism evidence="2 3">
    <name type="scientific">Glossina austeni</name>
    <name type="common">Savannah tsetse fly</name>
    <dbReference type="NCBI Taxonomy" id="7395"/>
    <lineage>
        <taxon>Eukaryota</taxon>
        <taxon>Metazoa</taxon>
        <taxon>Ecdysozoa</taxon>
        <taxon>Arthropoda</taxon>
        <taxon>Hexapoda</taxon>
        <taxon>Insecta</taxon>
        <taxon>Pterygota</taxon>
        <taxon>Neoptera</taxon>
        <taxon>Endopterygota</taxon>
        <taxon>Diptera</taxon>
        <taxon>Brachycera</taxon>
        <taxon>Muscomorpha</taxon>
        <taxon>Hippoboscoidea</taxon>
        <taxon>Glossinidae</taxon>
        <taxon>Glossina</taxon>
    </lineage>
</organism>